<evidence type="ECO:0000313" key="4">
    <source>
        <dbReference type="Proteomes" id="UP000663842"/>
    </source>
</evidence>
<evidence type="ECO:0000313" key="2">
    <source>
        <dbReference type="EMBL" id="CAF2082836.1"/>
    </source>
</evidence>
<dbReference type="Proteomes" id="UP000663887">
    <property type="component" value="Unassembled WGS sequence"/>
</dbReference>
<proteinExistence type="predicted"/>
<dbReference type="Proteomes" id="UP000663842">
    <property type="component" value="Unassembled WGS sequence"/>
</dbReference>
<dbReference type="PROSITE" id="PS50164">
    <property type="entry name" value="GIY_YIG"/>
    <property type="match status" value="1"/>
</dbReference>
<evidence type="ECO:0000259" key="1">
    <source>
        <dbReference type="PROSITE" id="PS50164"/>
    </source>
</evidence>
<sequence length="237" mass="27719">MHHKEHKMSGLTSMYLRALKFVSPQFFDKECKTIENIGLRNNYPKTFIDLAFVKAKKCFYRTSPREIFNPSNTLCLSYNPDTERLIQPLNKLGIKLVFKYNHTLMDSLVRNSPIVKEGSVYAIKCTCSKFYIGQTNIHVNDRVSQHQQCVRVDDRSNALNLHYGNCNHDIMWNSPVTLININDYFERNMLEAVIIKLSWENNINIKRGTYVIDDYLMKVICRQFKLVNLMEEKGVGH</sequence>
<reference evidence="3" key="1">
    <citation type="submission" date="2021-02" db="EMBL/GenBank/DDBJ databases">
        <authorList>
            <person name="Nowell W R."/>
        </authorList>
    </citation>
    <scope>NUCLEOTIDE SEQUENCE</scope>
</reference>
<dbReference type="Pfam" id="PF26215">
    <property type="entry name" value="HTH_animal"/>
    <property type="match status" value="1"/>
</dbReference>
<evidence type="ECO:0000313" key="3">
    <source>
        <dbReference type="EMBL" id="CAF4263036.1"/>
    </source>
</evidence>
<dbReference type="EMBL" id="CAJNRG010006119">
    <property type="protein sequence ID" value="CAF2082836.1"/>
    <property type="molecule type" value="Genomic_DNA"/>
</dbReference>
<comment type="caution">
    <text evidence="3">The sequence shown here is derived from an EMBL/GenBank/DDBJ whole genome shotgun (WGS) entry which is preliminary data.</text>
</comment>
<name>A0A820FDS8_9BILA</name>
<feature type="domain" description="GIY-YIG" evidence="1">
    <location>
        <begin position="116"/>
        <end position="205"/>
    </location>
</feature>
<dbReference type="InterPro" id="IPR058912">
    <property type="entry name" value="HTH_animal"/>
</dbReference>
<organism evidence="3 4">
    <name type="scientific">Rotaria magnacalcarata</name>
    <dbReference type="NCBI Taxonomy" id="392030"/>
    <lineage>
        <taxon>Eukaryota</taxon>
        <taxon>Metazoa</taxon>
        <taxon>Spiralia</taxon>
        <taxon>Gnathifera</taxon>
        <taxon>Rotifera</taxon>
        <taxon>Eurotatoria</taxon>
        <taxon>Bdelloidea</taxon>
        <taxon>Philodinida</taxon>
        <taxon>Philodinidae</taxon>
        <taxon>Rotaria</taxon>
    </lineage>
</organism>
<gene>
    <name evidence="3" type="ORF">UXM345_LOCUS31381</name>
    <name evidence="2" type="ORF">XDN619_LOCUS15092</name>
</gene>
<accession>A0A820FDS8</accession>
<dbReference type="AlphaFoldDB" id="A0A820FDS8"/>
<protein>
    <recommendedName>
        <fullName evidence="1">GIY-YIG domain-containing protein</fullName>
    </recommendedName>
</protein>
<dbReference type="EMBL" id="CAJOBF010008815">
    <property type="protein sequence ID" value="CAF4263036.1"/>
    <property type="molecule type" value="Genomic_DNA"/>
</dbReference>
<dbReference type="InterPro" id="IPR000305">
    <property type="entry name" value="GIY-YIG_endonuc"/>
</dbReference>